<dbReference type="GO" id="GO:0042302">
    <property type="term" value="F:structural constituent of cuticle"/>
    <property type="evidence" value="ECO:0007669"/>
    <property type="project" value="InterPro"/>
</dbReference>
<accession>A0A0R3R8H0</accession>
<dbReference type="WBParaSite" id="BTMF_0001632601-mRNA-1">
    <property type="protein sequence ID" value="BTMF_0001632601-mRNA-1"/>
    <property type="gene ID" value="BTMF_0001632601"/>
</dbReference>
<sequence length="154" mass="16548">MGANTFIAIAIAISACAIVATLFVVVSLFNDINALYDNAMNELHDFKIIANDTWNTIRLLHIYPSRNAQIAPTYANLFIRHKREPDPESCKCCSSANHCPRGPAGPQGNQGWKGVDGLPGEDGYHGVPSVIITVIQEKSADCIYCPPGPPGLLG</sequence>
<evidence type="ECO:0000256" key="1">
    <source>
        <dbReference type="ARBA" id="ARBA00022737"/>
    </source>
</evidence>
<dbReference type="PANTHER" id="PTHR24637">
    <property type="entry name" value="COLLAGEN"/>
    <property type="match status" value="1"/>
</dbReference>
<dbReference type="SMART" id="SM01088">
    <property type="entry name" value="Col_cuticle_N"/>
    <property type="match status" value="1"/>
</dbReference>
<dbReference type="EMBL" id="UZAG01021046">
    <property type="protein sequence ID" value="VDO48891.1"/>
    <property type="molecule type" value="Genomic_DNA"/>
</dbReference>
<dbReference type="PANTHER" id="PTHR24637:SF421">
    <property type="entry name" value="CUTICLE COLLAGEN DPY-2"/>
    <property type="match status" value="1"/>
</dbReference>
<proteinExistence type="predicted"/>
<feature type="domain" description="Nematode cuticle collagen N-terminal" evidence="3">
    <location>
        <begin position="5"/>
        <end position="57"/>
    </location>
</feature>
<evidence type="ECO:0000313" key="5">
    <source>
        <dbReference type="Proteomes" id="UP000280834"/>
    </source>
</evidence>
<reference evidence="6" key="1">
    <citation type="submission" date="2017-02" db="UniProtKB">
        <authorList>
            <consortium name="WormBaseParasite"/>
        </authorList>
    </citation>
    <scope>IDENTIFICATION</scope>
</reference>
<keyword evidence="5" id="KW-1185">Reference proteome</keyword>
<dbReference type="InterPro" id="IPR002486">
    <property type="entry name" value="Col_cuticle_N"/>
</dbReference>
<keyword evidence="1" id="KW-0677">Repeat</keyword>
<dbReference type="Gene3D" id="1.20.5.320">
    <property type="entry name" value="6-Phosphogluconate Dehydrogenase, domain 3"/>
    <property type="match status" value="1"/>
</dbReference>
<feature type="transmembrane region" description="Helical" evidence="2">
    <location>
        <begin position="6"/>
        <end position="29"/>
    </location>
</feature>
<dbReference type="AlphaFoldDB" id="A0A0R3R8H0"/>
<evidence type="ECO:0000313" key="4">
    <source>
        <dbReference type="EMBL" id="VDO48891.1"/>
    </source>
</evidence>
<name>A0A0R3R8H0_9BILA</name>
<gene>
    <name evidence="4" type="ORF">BTMF_LOCUS14306</name>
</gene>
<organism evidence="6">
    <name type="scientific">Brugia timori</name>
    <dbReference type="NCBI Taxonomy" id="42155"/>
    <lineage>
        <taxon>Eukaryota</taxon>
        <taxon>Metazoa</taxon>
        <taxon>Ecdysozoa</taxon>
        <taxon>Nematoda</taxon>
        <taxon>Chromadorea</taxon>
        <taxon>Rhabditida</taxon>
        <taxon>Spirurina</taxon>
        <taxon>Spiruromorpha</taxon>
        <taxon>Filarioidea</taxon>
        <taxon>Onchocercidae</taxon>
        <taxon>Brugia</taxon>
    </lineage>
</organism>
<dbReference type="Pfam" id="PF01484">
    <property type="entry name" value="Col_cuticle_N"/>
    <property type="match status" value="1"/>
</dbReference>
<keyword evidence="2" id="KW-0812">Transmembrane</keyword>
<dbReference type="Proteomes" id="UP000280834">
    <property type="component" value="Unassembled WGS sequence"/>
</dbReference>
<evidence type="ECO:0000259" key="3">
    <source>
        <dbReference type="SMART" id="SM01088"/>
    </source>
</evidence>
<dbReference type="STRING" id="42155.A0A0R3R8H0"/>
<evidence type="ECO:0000256" key="2">
    <source>
        <dbReference type="SAM" id="Phobius"/>
    </source>
</evidence>
<keyword evidence="2" id="KW-0472">Membrane</keyword>
<evidence type="ECO:0000313" key="6">
    <source>
        <dbReference type="WBParaSite" id="BTMF_0001632601-mRNA-1"/>
    </source>
</evidence>
<reference evidence="4 5" key="2">
    <citation type="submission" date="2018-11" db="EMBL/GenBank/DDBJ databases">
        <authorList>
            <consortium name="Pathogen Informatics"/>
        </authorList>
    </citation>
    <scope>NUCLEOTIDE SEQUENCE [LARGE SCALE GENOMIC DNA]</scope>
</reference>
<protein>
    <submittedName>
        <fullName evidence="6">Col_cuticle_N domain-containing protein</fullName>
    </submittedName>
</protein>
<keyword evidence="2" id="KW-1133">Transmembrane helix</keyword>